<evidence type="ECO:0000313" key="2">
    <source>
        <dbReference type="EMBL" id="MFC7435572.1"/>
    </source>
</evidence>
<dbReference type="InterPro" id="IPR029062">
    <property type="entry name" value="Class_I_gatase-like"/>
</dbReference>
<evidence type="ECO:0000313" key="3">
    <source>
        <dbReference type="Proteomes" id="UP001596495"/>
    </source>
</evidence>
<organism evidence="2 3">
    <name type="scientific">Hydrogenophaga bisanensis</name>
    <dbReference type="NCBI Taxonomy" id="439611"/>
    <lineage>
        <taxon>Bacteria</taxon>
        <taxon>Pseudomonadati</taxon>
        <taxon>Pseudomonadota</taxon>
        <taxon>Betaproteobacteria</taxon>
        <taxon>Burkholderiales</taxon>
        <taxon>Comamonadaceae</taxon>
        <taxon>Hydrogenophaga</taxon>
    </lineage>
</organism>
<comment type="caution">
    <text evidence="2">The sequence shown here is derived from an EMBL/GenBank/DDBJ whole genome shotgun (WGS) entry which is preliminary data.</text>
</comment>
<name>A0ABW2RBV7_9BURK</name>
<dbReference type="Pfam" id="PF00117">
    <property type="entry name" value="GATase"/>
    <property type="match status" value="1"/>
</dbReference>
<dbReference type="Gene3D" id="3.40.50.880">
    <property type="match status" value="1"/>
</dbReference>
<sequence>MTAARPLLILKTGSTHDHIRARLGDFEDWIGAGLRQGGATEVITHHAREGHLPAPPDTLAGVVITGSHSMVSDREAWSEALVPWLRQAVEAGTPVLGICYGHQLLAHALGAQVGHHPDGVEIGTVDVALHASAHDDPLLGHLPSRFAAQAVHWQSVHTLPPGAVLLAGNAHEPHHAYRVGDRAWGVQFHPEFSHEALRAYLDGLGPTLAREGVDAAHISASLQPTPEAASVLPRFAQLALS</sequence>
<feature type="domain" description="Glutamine amidotransferase" evidence="1">
    <location>
        <begin position="59"/>
        <end position="196"/>
    </location>
</feature>
<dbReference type="PANTHER" id="PTHR42695:SF5">
    <property type="entry name" value="GLUTAMINE AMIDOTRANSFERASE YLR126C-RELATED"/>
    <property type="match status" value="1"/>
</dbReference>
<evidence type="ECO:0000259" key="1">
    <source>
        <dbReference type="Pfam" id="PF00117"/>
    </source>
</evidence>
<dbReference type="NCBIfam" id="NF006562">
    <property type="entry name" value="PRK09065.1"/>
    <property type="match status" value="1"/>
</dbReference>
<dbReference type="SUPFAM" id="SSF52317">
    <property type="entry name" value="Class I glutamine amidotransferase-like"/>
    <property type="match status" value="1"/>
</dbReference>
<keyword evidence="3" id="KW-1185">Reference proteome</keyword>
<dbReference type="CDD" id="cd01741">
    <property type="entry name" value="GATase1_1"/>
    <property type="match status" value="1"/>
</dbReference>
<keyword evidence="2" id="KW-0315">Glutamine amidotransferase</keyword>
<accession>A0ABW2RBV7</accession>
<dbReference type="PANTHER" id="PTHR42695">
    <property type="entry name" value="GLUTAMINE AMIDOTRANSFERASE YLR126C-RELATED"/>
    <property type="match status" value="1"/>
</dbReference>
<reference evidence="3" key="1">
    <citation type="journal article" date="2019" name="Int. J. Syst. Evol. Microbiol.">
        <title>The Global Catalogue of Microorganisms (GCM) 10K type strain sequencing project: providing services to taxonomists for standard genome sequencing and annotation.</title>
        <authorList>
            <consortium name="The Broad Institute Genomics Platform"/>
            <consortium name="The Broad Institute Genome Sequencing Center for Infectious Disease"/>
            <person name="Wu L."/>
            <person name="Ma J."/>
        </authorList>
    </citation>
    <scope>NUCLEOTIDE SEQUENCE [LARGE SCALE GENOMIC DNA]</scope>
    <source>
        <strain evidence="3">CCUG 54518</strain>
    </source>
</reference>
<dbReference type="RefSeq" id="WP_374639327.1">
    <property type="nucleotide sequence ID" value="NZ_JBHTBX010000009.1"/>
</dbReference>
<dbReference type="InterPro" id="IPR044992">
    <property type="entry name" value="ChyE-like"/>
</dbReference>
<dbReference type="EMBL" id="JBHTBX010000009">
    <property type="protein sequence ID" value="MFC7435572.1"/>
    <property type="molecule type" value="Genomic_DNA"/>
</dbReference>
<dbReference type="PROSITE" id="PS51273">
    <property type="entry name" value="GATASE_TYPE_1"/>
    <property type="match status" value="1"/>
</dbReference>
<protein>
    <submittedName>
        <fullName evidence="2">Glutamine amidotransferase</fullName>
    </submittedName>
</protein>
<dbReference type="InterPro" id="IPR017926">
    <property type="entry name" value="GATASE"/>
</dbReference>
<gene>
    <name evidence="2" type="ORF">ACFQNJ_13740</name>
</gene>
<dbReference type="Proteomes" id="UP001596495">
    <property type="component" value="Unassembled WGS sequence"/>
</dbReference>
<proteinExistence type="predicted"/>